<dbReference type="GO" id="GO:0016740">
    <property type="term" value="F:transferase activity"/>
    <property type="evidence" value="ECO:0007669"/>
    <property type="project" value="UniProtKB-KW"/>
</dbReference>
<accession>A0A4Z0LA10</accession>
<keyword evidence="3" id="KW-1185">Reference proteome</keyword>
<dbReference type="NCBIfam" id="NF040521">
    <property type="entry name" value="C45_proenzyme"/>
    <property type="match status" value="1"/>
</dbReference>
<dbReference type="SUPFAM" id="SSF48452">
    <property type="entry name" value="TPR-like"/>
    <property type="match status" value="1"/>
</dbReference>
<dbReference type="InterPro" id="IPR005079">
    <property type="entry name" value="Peptidase_C45_hydrolase"/>
</dbReference>
<dbReference type="RefSeq" id="WP_135525469.1">
    <property type="nucleotide sequence ID" value="NZ_SRLH01000002.1"/>
</dbReference>
<dbReference type="InterPro" id="IPR011990">
    <property type="entry name" value="TPR-like_helical_dom_sf"/>
</dbReference>
<organism evidence="2 3">
    <name type="scientific">Flavobacterium humi</name>
    <dbReference type="NCBI Taxonomy" id="2562683"/>
    <lineage>
        <taxon>Bacteria</taxon>
        <taxon>Pseudomonadati</taxon>
        <taxon>Bacteroidota</taxon>
        <taxon>Flavobacteriia</taxon>
        <taxon>Flavobacteriales</taxon>
        <taxon>Flavobacteriaceae</taxon>
        <taxon>Flavobacterium</taxon>
    </lineage>
</organism>
<dbReference type="Pfam" id="PF03417">
    <property type="entry name" value="AAT"/>
    <property type="match status" value="1"/>
</dbReference>
<dbReference type="InterPro" id="IPR047803">
    <property type="entry name" value="DCD1A/B-like"/>
</dbReference>
<dbReference type="OrthoDB" id="5480874at2"/>
<dbReference type="EMBL" id="SRLH01000002">
    <property type="protein sequence ID" value="TGD59159.1"/>
    <property type="molecule type" value="Genomic_DNA"/>
</dbReference>
<name>A0A4Z0LA10_9FLAO</name>
<keyword evidence="2" id="KW-0808">Transferase</keyword>
<proteinExistence type="predicted"/>
<gene>
    <name evidence="2" type="ORF">E4635_04730</name>
</gene>
<dbReference type="PROSITE" id="PS51257">
    <property type="entry name" value="PROKAR_LIPOPROTEIN"/>
    <property type="match status" value="1"/>
</dbReference>
<dbReference type="AlphaFoldDB" id="A0A4Z0LA10"/>
<evidence type="ECO:0000259" key="1">
    <source>
        <dbReference type="Pfam" id="PF03417"/>
    </source>
</evidence>
<dbReference type="PANTHER" id="PTHR35190:SF2">
    <property type="entry name" value="PROTEIN DCD1B"/>
    <property type="match status" value="1"/>
</dbReference>
<feature type="domain" description="Peptidase C45 hydrolase" evidence="1">
    <location>
        <begin position="187"/>
        <end position="417"/>
    </location>
</feature>
<evidence type="ECO:0000313" key="3">
    <source>
        <dbReference type="Proteomes" id="UP000297407"/>
    </source>
</evidence>
<protein>
    <submittedName>
        <fullName evidence="2">Acyl-CoA--6-aminopenicillanic acid acyl-transferase</fullName>
    </submittedName>
</protein>
<dbReference type="Gene3D" id="3.60.60.10">
    <property type="entry name" value="Penicillin V Acylase, Chain A"/>
    <property type="match status" value="1"/>
</dbReference>
<comment type="caution">
    <text evidence="2">The sequence shown here is derived from an EMBL/GenBank/DDBJ whole genome shotgun (WGS) entry which is preliminary data.</text>
</comment>
<sequence>MKIKIKIAFFTGILFSFFSCGISKSIHHQPELKGYSQAKPVVVKHSDTLFSSGPNYLIKNKQKLWELYVSGDPLQRGLTIGALSEPMVKKQQELFFSRIQTFIPSKFKQRLLRGFLNWYNRKLYINIPEEYQSEIYGISQYTSDDFNWVAPKYLRSLYLHGAHDIGHAMQDLALVGCSSMAVWGAKTDDGELLIGRNFDFYAGDEFAEDKIVAFITPDQGHPFMMVTWGGMVGVVSGMNKEGLTVTINAGKSKIPLVAKTPISIVAREILQYAANIDQAIAIAKKRQVFVSESIMVGSAQDKKAVLIEVSPNNFGLYDVQNNDQLVCSNHFQSDAYKTDERNLETIATGHSKYRLDRMNELLSEKEQMNPLKMAEILRDTKGLKDKKIGYGNEKGINQLIAHHSIIFKPESRRVWVSSNPYQLGEYVAYDLNAIFSKKENDFVVLGTNSLNIPKDGFLDSEAYRNYEKYKEQSKIIDKAIAQKETLDDAFITAYQNLNPDFWMVYDKAGQYYFGKRRYIAAQAEFEKALAKEITTVPDRIRIEKYLKKIRRRK</sequence>
<reference evidence="2 3" key="1">
    <citation type="submission" date="2019-04" db="EMBL/GenBank/DDBJ databases">
        <title>Flavobacterium sp. strain DS2-A Genome sequencing and assembly.</title>
        <authorList>
            <person name="Kim I."/>
        </authorList>
    </citation>
    <scope>NUCLEOTIDE SEQUENCE [LARGE SCALE GENOMIC DNA]</scope>
    <source>
        <strain evidence="2 3">DS2-A</strain>
    </source>
</reference>
<dbReference type="PANTHER" id="PTHR35190">
    <property type="entry name" value="PROTEIN DCD1B"/>
    <property type="match status" value="1"/>
</dbReference>
<dbReference type="InterPro" id="IPR047794">
    <property type="entry name" value="C45_proenzyme-like"/>
</dbReference>
<dbReference type="Proteomes" id="UP000297407">
    <property type="component" value="Unassembled WGS sequence"/>
</dbReference>
<evidence type="ECO:0000313" key="2">
    <source>
        <dbReference type="EMBL" id="TGD59159.1"/>
    </source>
</evidence>